<dbReference type="InterPro" id="IPR029068">
    <property type="entry name" value="Glyas_Bleomycin-R_OHBP_Dase"/>
</dbReference>
<evidence type="ECO:0000313" key="8">
    <source>
        <dbReference type="Proteomes" id="UP000008703"/>
    </source>
</evidence>
<dbReference type="PANTHER" id="PTHR11959:SF1">
    <property type="entry name" value="4-HYDROXYPHENYLPYRUVATE DIOXYGENASE"/>
    <property type="match status" value="1"/>
</dbReference>
<keyword evidence="2 5" id="KW-0479">Metal-binding</keyword>
<keyword evidence="7" id="KW-0560">Oxidoreductase</keyword>
<keyword evidence="3" id="KW-0677">Repeat</keyword>
<feature type="binding site" evidence="5">
    <location>
        <position position="344"/>
    </location>
    <ligand>
        <name>Fe cation</name>
        <dbReference type="ChEBI" id="CHEBI:24875"/>
    </ligand>
</feature>
<dbReference type="SUPFAM" id="SSF54593">
    <property type="entry name" value="Glyoxalase/Bleomycin resistance protein/Dihydroxybiphenyl dioxygenase"/>
    <property type="match status" value="1"/>
</dbReference>
<protein>
    <submittedName>
        <fullName evidence="7">4-hydroxyphenylpyruvate dioxygenase</fullName>
    </submittedName>
</protein>
<evidence type="ECO:0000256" key="5">
    <source>
        <dbReference type="PIRSR" id="PIRSR009283-1"/>
    </source>
</evidence>
<evidence type="ECO:0000256" key="4">
    <source>
        <dbReference type="ARBA" id="ARBA00023004"/>
    </source>
</evidence>
<dbReference type="Gene3D" id="3.10.180.10">
    <property type="entry name" value="2,3-Dihydroxybiphenyl 1,2-Dioxygenase, domain 1"/>
    <property type="match status" value="2"/>
</dbReference>
<dbReference type="PROSITE" id="PS51819">
    <property type="entry name" value="VOC"/>
    <property type="match status" value="2"/>
</dbReference>
<name>G2P0X9_STRV4</name>
<dbReference type="InterPro" id="IPR037523">
    <property type="entry name" value="VOC_core"/>
</dbReference>
<dbReference type="AlphaFoldDB" id="G2P0X9"/>
<dbReference type="GO" id="GO:0003868">
    <property type="term" value="F:4-hydroxyphenylpyruvate dioxygenase activity"/>
    <property type="evidence" value="ECO:0007669"/>
    <property type="project" value="InterPro"/>
</dbReference>
<dbReference type="GO" id="GO:0006572">
    <property type="term" value="P:L-tyrosine catabolic process"/>
    <property type="evidence" value="ECO:0007669"/>
    <property type="project" value="TreeGrafter"/>
</dbReference>
<dbReference type="PIRSF" id="PIRSF009283">
    <property type="entry name" value="HPP_dOase"/>
    <property type="match status" value="1"/>
</dbReference>
<comment type="cofactor">
    <cofactor evidence="5">
        <name>Fe cation</name>
        <dbReference type="ChEBI" id="CHEBI:24875"/>
    </cofactor>
    <text evidence="5">Binds 1 Fe cation per subunit.</text>
</comment>
<dbReference type="InterPro" id="IPR004360">
    <property type="entry name" value="Glyas_Fos-R_dOase_dom"/>
</dbReference>
<dbReference type="InterPro" id="IPR041735">
    <property type="entry name" value="4OHPhenylPyrv_dOase_C"/>
</dbReference>
<dbReference type="InterPro" id="IPR005956">
    <property type="entry name" value="4OHPhenylPyrv_dOase"/>
</dbReference>
<dbReference type="Pfam" id="PF00903">
    <property type="entry name" value="Glyoxalase"/>
    <property type="match status" value="2"/>
</dbReference>
<organism evidence="7 8">
    <name type="scientific">Streptomyces violaceusniger (strain Tu 4113)</name>
    <dbReference type="NCBI Taxonomy" id="653045"/>
    <lineage>
        <taxon>Bacteria</taxon>
        <taxon>Bacillati</taxon>
        <taxon>Actinomycetota</taxon>
        <taxon>Actinomycetes</taxon>
        <taxon>Kitasatosporales</taxon>
        <taxon>Streptomycetaceae</taxon>
        <taxon>Streptomyces</taxon>
        <taxon>Streptomyces violaceusniger group</taxon>
    </lineage>
</organism>
<gene>
    <name evidence="7" type="ORF">Strvi_8281</name>
</gene>
<dbReference type="HOGENOM" id="CLU_034004_1_1_11"/>
<dbReference type="NCBIfam" id="TIGR01263">
    <property type="entry name" value="4HPPD"/>
    <property type="match status" value="1"/>
</dbReference>
<dbReference type="InterPro" id="IPR041736">
    <property type="entry name" value="4OHPhenylPyrv_dOase_N"/>
</dbReference>
<sequence length="376" mass="41425">MLQQGDARHADPFPVKGMDAVVFAVGNAKQAAHYYATAFGMKLVAYSGPENGSRETASYVLVSGSARFVFTSVIKPVSAWGRFLAEHVAEHGDGVIDLAVEVPDARAAYAYAVEHGAAGIEEPHELKDEHGTVVVASIRTYGDTRHTLIERTGYDGPYLPGFAEAEPIVDPPARRNFQAIDHCVGNVELGRMDEWVGFYNHVMGFTNMKEFVGDDIATEYSALMSKVVADGTRKVKFPLNEPAAGKKKSQIDEYLEFYGGPGVQHIALATNDIVATVRAMRAAGVRFLDTPDSYYETLGEWVGDTRVPVETLHELKILADRDEDGYLLQIFTKPVQDRPTVFFELIERHGSMGFGKGNFKALFEAIEREQEKRGNL</sequence>
<proteinExistence type="inferred from homology"/>
<feature type="binding site" evidence="5">
    <location>
        <position position="265"/>
    </location>
    <ligand>
        <name>Fe cation</name>
        <dbReference type="ChEBI" id="CHEBI:24875"/>
    </ligand>
</feature>
<dbReference type="FunFam" id="3.10.180.10:FF:000001">
    <property type="entry name" value="4-hydroxyphenylpyruvate dioxygenase"/>
    <property type="match status" value="1"/>
</dbReference>
<feature type="domain" description="VOC" evidence="6">
    <location>
        <begin position="17"/>
        <end position="151"/>
    </location>
</feature>
<accession>G2P0X9</accession>
<evidence type="ECO:0000259" key="6">
    <source>
        <dbReference type="PROSITE" id="PS51819"/>
    </source>
</evidence>
<reference evidence="7" key="1">
    <citation type="submission" date="2011-08" db="EMBL/GenBank/DDBJ databases">
        <title>Complete sequence of chromosome of Streptomyces violaceusniger Tu 4113.</title>
        <authorList>
            <consortium name="US DOE Joint Genome Institute"/>
            <person name="Lucas S."/>
            <person name="Han J."/>
            <person name="Lapidus A."/>
            <person name="Cheng J.-F."/>
            <person name="Goodwin L."/>
            <person name="Pitluck S."/>
            <person name="Peters L."/>
            <person name="Ivanova N."/>
            <person name="Daligault H."/>
            <person name="Detter J.C."/>
            <person name="Han C."/>
            <person name="Tapia R."/>
            <person name="Land M."/>
            <person name="Hauser L."/>
            <person name="Kyrpides N."/>
            <person name="Ivanova N."/>
            <person name="Pagani I."/>
            <person name="Hagen A."/>
            <person name="Katz L."/>
            <person name="Fiedler H.-P."/>
            <person name="Keasling J."/>
            <person name="Fortman J."/>
            <person name="Woyke T."/>
        </authorList>
    </citation>
    <scope>NUCLEOTIDE SEQUENCE [LARGE SCALE GENOMIC DNA]</scope>
    <source>
        <strain evidence="7">Tu 4113</strain>
    </source>
</reference>
<comment type="similarity">
    <text evidence="1">Belongs to the 4HPPD family.</text>
</comment>
<feature type="binding site" evidence="5">
    <location>
        <position position="182"/>
    </location>
    <ligand>
        <name>Fe cation</name>
        <dbReference type="ChEBI" id="CHEBI:24875"/>
    </ligand>
</feature>
<evidence type="ECO:0000256" key="2">
    <source>
        <dbReference type="ARBA" id="ARBA00022723"/>
    </source>
</evidence>
<keyword evidence="8" id="KW-1185">Reference proteome</keyword>
<evidence type="ECO:0000313" key="7">
    <source>
        <dbReference type="EMBL" id="AEM87601.1"/>
    </source>
</evidence>
<keyword evidence="4 5" id="KW-0408">Iron</keyword>
<feature type="domain" description="VOC" evidence="6">
    <location>
        <begin position="179"/>
        <end position="333"/>
    </location>
</feature>
<evidence type="ECO:0000256" key="1">
    <source>
        <dbReference type="ARBA" id="ARBA00005877"/>
    </source>
</evidence>
<dbReference type="eggNOG" id="COG3185">
    <property type="taxonomic scope" value="Bacteria"/>
</dbReference>
<dbReference type="EMBL" id="CP002994">
    <property type="protein sequence ID" value="AEM87601.1"/>
    <property type="molecule type" value="Genomic_DNA"/>
</dbReference>
<keyword evidence="7" id="KW-0223">Dioxygenase</keyword>
<dbReference type="GO" id="GO:0046872">
    <property type="term" value="F:metal ion binding"/>
    <property type="evidence" value="ECO:0007669"/>
    <property type="project" value="UniProtKB-KW"/>
</dbReference>
<dbReference type="Proteomes" id="UP000008703">
    <property type="component" value="Chromosome"/>
</dbReference>
<dbReference type="CDD" id="cd08342">
    <property type="entry name" value="HPPD_N_like"/>
    <property type="match status" value="1"/>
</dbReference>
<evidence type="ECO:0000256" key="3">
    <source>
        <dbReference type="ARBA" id="ARBA00022737"/>
    </source>
</evidence>
<dbReference type="KEGG" id="svl:Strvi_8281"/>
<dbReference type="CDD" id="cd07250">
    <property type="entry name" value="HPPD_C_like"/>
    <property type="match status" value="1"/>
</dbReference>
<dbReference type="PANTHER" id="PTHR11959">
    <property type="entry name" value="4-HYDROXYPHENYLPYRUVATE DIOXYGENASE"/>
    <property type="match status" value="1"/>
</dbReference>